<sequence>MGMVPVPENRTSGVSGVLAPAPITARKWTDVEDEDDDDYYATMALLKDVWGLLGQQQAKEIDVALEEMMVMMM</sequence>
<dbReference type="Proteomes" id="UP001085076">
    <property type="component" value="Miscellaneous, Linkage group lg05"/>
</dbReference>
<reference evidence="1" key="2">
    <citation type="journal article" date="2022" name="Hortic Res">
        <title>The genome of Dioscorea zingiberensis sheds light on the biosynthesis, origin and evolution of the medicinally important diosgenin saponins.</title>
        <authorList>
            <person name="Li Y."/>
            <person name="Tan C."/>
            <person name="Li Z."/>
            <person name="Guo J."/>
            <person name="Li S."/>
            <person name="Chen X."/>
            <person name="Wang C."/>
            <person name="Dai X."/>
            <person name="Yang H."/>
            <person name="Song W."/>
            <person name="Hou L."/>
            <person name="Xu J."/>
            <person name="Tong Z."/>
            <person name="Xu A."/>
            <person name="Yuan X."/>
            <person name="Wang W."/>
            <person name="Yang Q."/>
            <person name="Chen L."/>
            <person name="Sun Z."/>
            <person name="Wang K."/>
            <person name="Pan B."/>
            <person name="Chen J."/>
            <person name="Bao Y."/>
            <person name="Liu F."/>
            <person name="Qi X."/>
            <person name="Gang D.R."/>
            <person name="Wen J."/>
            <person name="Li J."/>
        </authorList>
    </citation>
    <scope>NUCLEOTIDE SEQUENCE</scope>
    <source>
        <strain evidence="1">Dzin_1.0</strain>
    </source>
</reference>
<comment type="caution">
    <text evidence="1">The sequence shown here is derived from an EMBL/GenBank/DDBJ whole genome shotgun (WGS) entry which is preliminary data.</text>
</comment>
<gene>
    <name evidence="1" type="ORF">J5N97_020798</name>
</gene>
<keyword evidence="2" id="KW-1185">Reference proteome</keyword>
<name>A0A9D5CH92_9LILI</name>
<evidence type="ECO:0000313" key="1">
    <source>
        <dbReference type="EMBL" id="KAJ0972839.1"/>
    </source>
</evidence>
<proteinExistence type="predicted"/>
<accession>A0A9D5CH92</accession>
<dbReference type="AlphaFoldDB" id="A0A9D5CH92"/>
<evidence type="ECO:0000313" key="2">
    <source>
        <dbReference type="Proteomes" id="UP001085076"/>
    </source>
</evidence>
<protein>
    <submittedName>
        <fullName evidence="1">Uncharacterized protein</fullName>
    </submittedName>
</protein>
<organism evidence="1 2">
    <name type="scientific">Dioscorea zingiberensis</name>
    <dbReference type="NCBI Taxonomy" id="325984"/>
    <lineage>
        <taxon>Eukaryota</taxon>
        <taxon>Viridiplantae</taxon>
        <taxon>Streptophyta</taxon>
        <taxon>Embryophyta</taxon>
        <taxon>Tracheophyta</taxon>
        <taxon>Spermatophyta</taxon>
        <taxon>Magnoliopsida</taxon>
        <taxon>Liliopsida</taxon>
        <taxon>Dioscoreales</taxon>
        <taxon>Dioscoreaceae</taxon>
        <taxon>Dioscorea</taxon>
    </lineage>
</organism>
<dbReference type="EMBL" id="JAGGNH010000005">
    <property type="protein sequence ID" value="KAJ0972839.1"/>
    <property type="molecule type" value="Genomic_DNA"/>
</dbReference>
<dbReference type="OrthoDB" id="693363at2759"/>
<reference evidence="1" key="1">
    <citation type="submission" date="2021-03" db="EMBL/GenBank/DDBJ databases">
        <authorList>
            <person name="Li Z."/>
            <person name="Yang C."/>
        </authorList>
    </citation>
    <scope>NUCLEOTIDE SEQUENCE</scope>
    <source>
        <strain evidence="1">Dzin_1.0</strain>
        <tissue evidence="1">Leaf</tissue>
    </source>
</reference>